<evidence type="ECO:0000256" key="1">
    <source>
        <dbReference type="SAM" id="MobiDB-lite"/>
    </source>
</evidence>
<name>Q22V63_TETTS</name>
<dbReference type="EMBL" id="GG662798">
    <property type="protein sequence ID" value="EAR89085.3"/>
    <property type="molecule type" value="Genomic_DNA"/>
</dbReference>
<feature type="compositionally biased region" description="Basic and acidic residues" evidence="1">
    <location>
        <begin position="48"/>
        <end position="58"/>
    </location>
</feature>
<dbReference type="RefSeq" id="XP_001009330.3">
    <property type="nucleotide sequence ID" value="XM_001009330.3"/>
</dbReference>
<accession>Q22V63</accession>
<protein>
    <submittedName>
        <fullName evidence="2">Uncharacterized protein</fullName>
    </submittedName>
</protein>
<sequence>MEVLVDYHFAGNKEVLFDQKGQSIQGVINLLHQTKDVADKHFTALLNEKEGDLKEDPLKKKKTSENDLDDNNDGDGMEEENDNQDNKIVEEKD</sequence>
<evidence type="ECO:0000313" key="3">
    <source>
        <dbReference type="Proteomes" id="UP000009168"/>
    </source>
</evidence>
<gene>
    <name evidence="2" type="ORF">TTHERM_00575370</name>
</gene>
<feature type="compositionally biased region" description="Acidic residues" evidence="1">
    <location>
        <begin position="66"/>
        <end position="83"/>
    </location>
</feature>
<feature type="region of interest" description="Disordered" evidence="1">
    <location>
        <begin position="48"/>
        <end position="93"/>
    </location>
</feature>
<dbReference type="KEGG" id="tet:TTHERM_00575370"/>
<dbReference type="HOGENOM" id="CLU_1829259_0_0_1"/>
<dbReference type="AlphaFoldDB" id="Q22V63"/>
<dbReference type="GeneID" id="7824181"/>
<feature type="compositionally biased region" description="Basic and acidic residues" evidence="1">
    <location>
        <begin position="84"/>
        <end position="93"/>
    </location>
</feature>
<proteinExistence type="predicted"/>
<evidence type="ECO:0000313" key="2">
    <source>
        <dbReference type="EMBL" id="EAR89085.3"/>
    </source>
</evidence>
<reference evidence="3" key="1">
    <citation type="journal article" date="2006" name="PLoS Biol.">
        <title>Macronuclear genome sequence of the ciliate Tetrahymena thermophila, a model eukaryote.</title>
        <authorList>
            <person name="Eisen J.A."/>
            <person name="Coyne R.S."/>
            <person name="Wu M."/>
            <person name="Wu D."/>
            <person name="Thiagarajan M."/>
            <person name="Wortman J.R."/>
            <person name="Badger J.H."/>
            <person name="Ren Q."/>
            <person name="Amedeo P."/>
            <person name="Jones K.M."/>
            <person name="Tallon L.J."/>
            <person name="Delcher A.L."/>
            <person name="Salzberg S.L."/>
            <person name="Silva J.C."/>
            <person name="Haas B.J."/>
            <person name="Majoros W.H."/>
            <person name="Farzad M."/>
            <person name="Carlton J.M."/>
            <person name="Smith R.K. Jr."/>
            <person name="Garg J."/>
            <person name="Pearlman R.E."/>
            <person name="Karrer K.M."/>
            <person name="Sun L."/>
            <person name="Manning G."/>
            <person name="Elde N.C."/>
            <person name="Turkewitz A.P."/>
            <person name="Asai D.J."/>
            <person name="Wilkes D.E."/>
            <person name="Wang Y."/>
            <person name="Cai H."/>
            <person name="Collins K."/>
            <person name="Stewart B.A."/>
            <person name="Lee S.R."/>
            <person name="Wilamowska K."/>
            <person name="Weinberg Z."/>
            <person name="Ruzzo W.L."/>
            <person name="Wloga D."/>
            <person name="Gaertig J."/>
            <person name="Frankel J."/>
            <person name="Tsao C.-C."/>
            <person name="Gorovsky M.A."/>
            <person name="Keeling P.J."/>
            <person name="Waller R.F."/>
            <person name="Patron N.J."/>
            <person name="Cherry J.M."/>
            <person name="Stover N.A."/>
            <person name="Krieger C.J."/>
            <person name="del Toro C."/>
            <person name="Ryder H.F."/>
            <person name="Williamson S.C."/>
            <person name="Barbeau R.A."/>
            <person name="Hamilton E.P."/>
            <person name="Orias E."/>
        </authorList>
    </citation>
    <scope>NUCLEOTIDE SEQUENCE [LARGE SCALE GENOMIC DNA]</scope>
    <source>
        <strain evidence="3">SB210</strain>
    </source>
</reference>
<dbReference type="Proteomes" id="UP000009168">
    <property type="component" value="Unassembled WGS sequence"/>
</dbReference>
<organism evidence="2 3">
    <name type="scientific">Tetrahymena thermophila (strain SB210)</name>
    <dbReference type="NCBI Taxonomy" id="312017"/>
    <lineage>
        <taxon>Eukaryota</taxon>
        <taxon>Sar</taxon>
        <taxon>Alveolata</taxon>
        <taxon>Ciliophora</taxon>
        <taxon>Intramacronucleata</taxon>
        <taxon>Oligohymenophorea</taxon>
        <taxon>Hymenostomatida</taxon>
        <taxon>Tetrahymenina</taxon>
        <taxon>Tetrahymenidae</taxon>
        <taxon>Tetrahymena</taxon>
    </lineage>
</organism>
<keyword evidence="3" id="KW-1185">Reference proteome</keyword>
<dbReference type="InParanoid" id="Q22V63"/>